<feature type="region of interest" description="Disordered" evidence="1">
    <location>
        <begin position="547"/>
        <end position="601"/>
    </location>
</feature>
<evidence type="ECO:0000313" key="4">
    <source>
        <dbReference type="Proteomes" id="UP000007494"/>
    </source>
</evidence>
<feature type="region of interest" description="Disordered" evidence="1">
    <location>
        <begin position="419"/>
        <end position="438"/>
    </location>
</feature>
<dbReference type="EMBL" id="FR823388">
    <property type="protein sequence ID" value="CBZ52274.1"/>
    <property type="molecule type" value="Genomic_DNA"/>
</dbReference>
<feature type="region of interest" description="Disordered" evidence="1">
    <location>
        <begin position="1"/>
        <end position="387"/>
    </location>
</feature>
<feature type="compositionally biased region" description="Basic and acidic residues" evidence="1">
    <location>
        <begin position="1090"/>
        <end position="1107"/>
    </location>
</feature>
<dbReference type="eggNOG" id="ENOG502QWIJ">
    <property type="taxonomic scope" value="Eukaryota"/>
</dbReference>
<reference evidence="3" key="4">
    <citation type="journal article" date="2015" name="PLoS ONE">
        <title>Comprehensive Evaluation of Toxoplasma gondii VEG and Neospora caninum LIV Genomes with Tachyzoite Stage Transcriptome and Proteome Defines Novel Transcript Features.</title>
        <authorList>
            <person name="Ramaprasad A."/>
            <person name="Mourier T."/>
            <person name="Naeem R."/>
            <person name="Malas T.B."/>
            <person name="Moussa E."/>
            <person name="Panigrahi A."/>
            <person name="Vermont S.J."/>
            <person name="Otto T.D."/>
            <person name="Wastling J."/>
            <person name="Pain A."/>
        </authorList>
    </citation>
    <scope>NUCLEOTIDE SEQUENCE</scope>
    <source>
        <strain evidence="3">Liverpool</strain>
    </source>
</reference>
<dbReference type="OrthoDB" id="330623at2759"/>
<protein>
    <submittedName>
        <fullName evidence="2">Uncharacterized protein</fullName>
    </submittedName>
</protein>
<feature type="compositionally biased region" description="Pro residues" evidence="1">
    <location>
        <begin position="1"/>
        <end position="26"/>
    </location>
</feature>
<dbReference type="InParanoid" id="F0VEY0"/>
<name>F0VEY0_NEOCL</name>
<feature type="compositionally biased region" description="Polar residues" evidence="1">
    <location>
        <begin position="547"/>
        <end position="570"/>
    </location>
</feature>
<feature type="compositionally biased region" description="Low complexity" evidence="1">
    <location>
        <begin position="1065"/>
        <end position="1089"/>
    </location>
</feature>
<feature type="compositionally biased region" description="Basic and acidic residues" evidence="1">
    <location>
        <begin position="724"/>
        <end position="747"/>
    </location>
</feature>
<dbReference type="OMA" id="FLPPWRE"/>
<accession>F0VEY0</accession>
<reference evidence="2" key="1">
    <citation type="submission" date="2011-02" db="EMBL/GenBank/DDBJ databases">
        <authorList>
            <person name="Aslett M."/>
        </authorList>
    </citation>
    <scope>NUCLEOTIDE SEQUENCE</scope>
    <source>
        <strain evidence="2">Liverpool</strain>
    </source>
</reference>
<feature type="region of interest" description="Disordered" evidence="1">
    <location>
        <begin position="494"/>
        <end position="531"/>
    </location>
</feature>
<feature type="compositionally biased region" description="Pro residues" evidence="1">
    <location>
        <begin position="55"/>
        <end position="73"/>
    </location>
</feature>
<dbReference type="EMBL" id="LN714481">
    <property type="protein sequence ID" value="CEL66242.1"/>
    <property type="molecule type" value="Genomic_DNA"/>
</dbReference>
<gene>
    <name evidence="3" type="ORF">BN1204_020610</name>
    <name evidence="2" type="ORF">NCLIV_020610</name>
</gene>
<evidence type="ECO:0000313" key="2">
    <source>
        <dbReference type="EMBL" id="CBZ52274.1"/>
    </source>
</evidence>
<feature type="compositionally biased region" description="Basic and acidic residues" evidence="1">
    <location>
        <begin position="640"/>
        <end position="652"/>
    </location>
</feature>
<evidence type="ECO:0000256" key="1">
    <source>
        <dbReference type="SAM" id="MobiDB-lite"/>
    </source>
</evidence>
<feature type="compositionally biased region" description="Polar residues" evidence="1">
    <location>
        <begin position="1028"/>
        <end position="1053"/>
    </location>
</feature>
<keyword evidence="4" id="KW-1185">Reference proteome</keyword>
<feature type="compositionally biased region" description="Basic residues" evidence="1">
    <location>
        <begin position="787"/>
        <end position="805"/>
    </location>
</feature>
<sequence>MHPPYVPAPPPPPEPPKVLRAMPPPKMTARCGHTSGPPNPPLLSFPRRSLVSPPAGRPLPPVPRAPPDAPPNQPLYAVARPQPPPPASAPPQGRAGLLPIPKGNGFKCSRGGPPPPPPLSERDECESETFASRASCAVGVRGTRPRDSQQPPSRALYPQAEVLHFARRHSAQQTARCPSLSHGGDAAPAEPSHLSHGEPPPITPPRELQDRAQNADGRHLHRPPADYSCDDPGFCENDRMGGPRNFPLPQEPRAMHDRDLRPRREHSPVVLVLQSRPGDRGDSREWQAGWAEQRQYETNEDFEPAASRGSITEGREASSRRSRMEDRPTASDLSPRECTPIDLHRSTAGGTSSLDPQIPRWQPCELRGRSYSPHAQSRSGDPTVYPVYRNVPKDKTALPSLSSESAYEWPRLREPPLQCTRRSHSLSPPTGYMPSHHGASLSRELSESLAASECQLPRQYADSLCASRGLGKDPRDHCPRSASPTRALWRISPPAVRRPDNRRPCRVGSLSRSAHDIVRKGRGISPEPSISRGREFHWTKYRRFSDSSVGSVRTPSSRFRANVSPSQKSDAASVWRERSFSQSLSRRSPSRSPRRLPVPIILSAPTASSRCPSRLRSPRCVRNAATNWRSLQSSDSPSRVSREVSRRFEVADTPRPSTGQSSPRHCGFPWHPPSQLTPSPCSAALSRLPPSPITPFGVTGPQRPHGGEPSLPIERRSPQNADSLVDRGHGSDGRADAQKRIRGDPRYDAAPLQPAAPPVVLTVGGGSQRGGLQDTGGTESRPATDRQRRRKQRQQQRRQRARRRQQNQESFTGGTMRESSRDSQSVCEPVDEQDRSSRGNQTVATTASPPLLVHRVSNLSDYTDSDQETERAPGEDRGHDDPWAASLEDIEQHLKKRRTDFGVGENFAHFRGGSHPADTAAEFPAGCQVPSNCDELFLPPWRERPTGSTGRVVYQFELLQQAHLAPPWHRPAAGVSSSPGTPVARPNLSSQASSPRQTQRPLSFVVGRPDGSAGRGRECRLDVKMVSNGESESNLPRESSAFSLYSPPASSTGGERFRAEDIYESAPPSRGPGSSCSSNSSRRTSMSTSHDQDQWRREHTRGSEKSDTWFWANERGQRYLLTPSTRAPTEGEGGNPDSRFHLGLNVGESGERKEESFRRDSDPLRSTRCCDAAQGCWWSEWATQPKTRENRVHEKDGRNMLLPPVQWC</sequence>
<feature type="compositionally biased region" description="Low complexity" evidence="1">
    <location>
        <begin position="749"/>
        <end position="761"/>
    </location>
</feature>
<feature type="compositionally biased region" description="Basic and acidic residues" evidence="1">
    <location>
        <begin position="868"/>
        <end position="882"/>
    </location>
</feature>
<dbReference type="Proteomes" id="UP000007494">
    <property type="component" value="Chromosome VIIa"/>
</dbReference>
<feature type="compositionally biased region" description="Basic and acidic residues" evidence="1">
    <location>
        <begin position="253"/>
        <end position="267"/>
    </location>
</feature>
<feature type="compositionally biased region" description="Basic and acidic residues" evidence="1">
    <location>
        <begin position="313"/>
        <end position="329"/>
    </location>
</feature>
<dbReference type="VEuPathDB" id="ToxoDB:NCLIV_020610"/>
<feature type="region of interest" description="Disordered" evidence="1">
    <location>
        <begin position="628"/>
        <end position="882"/>
    </location>
</feature>
<feature type="compositionally biased region" description="Polar residues" evidence="1">
    <location>
        <begin position="987"/>
        <end position="1001"/>
    </location>
</feature>
<reference evidence="4" key="3">
    <citation type="journal article" date="2012" name="PLoS Pathog.">
        <title>Comparative genomics of the apicomplexan parasites Toxoplasma gondii and Neospora caninum: Coccidia differing in host range and transmission strategy.</title>
        <authorList>
            <person name="Reid A.J."/>
            <person name="Vermont S.J."/>
            <person name="Cotton J.A."/>
            <person name="Harris D."/>
            <person name="Hill-Cawthorne G.A."/>
            <person name="Konen-Waisman S."/>
            <person name="Latham S.M."/>
            <person name="Mourier T."/>
            <person name="Norton R."/>
            <person name="Quail M.A."/>
            <person name="Sanders M."/>
            <person name="Shanmugam D."/>
            <person name="Sohal A."/>
            <person name="Wasmuth J.D."/>
            <person name="Brunk B."/>
            <person name="Grigg M.E."/>
            <person name="Howard J.C."/>
            <person name="Parkinson J."/>
            <person name="Roos D.S."/>
            <person name="Trees A.J."/>
            <person name="Berriman M."/>
            <person name="Pain A."/>
            <person name="Wastling J.M."/>
        </authorList>
    </citation>
    <scope>NUCLEOTIDE SEQUENCE [LARGE SCALE GENOMIC DNA]</scope>
    <source>
        <strain evidence="4">Liverpool</strain>
    </source>
</reference>
<dbReference type="GeneID" id="13444119"/>
<feature type="compositionally biased region" description="Low complexity" evidence="1">
    <location>
        <begin position="629"/>
        <end position="639"/>
    </location>
</feature>
<organism evidence="2 4">
    <name type="scientific">Neospora caninum (strain Liverpool)</name>
    <dbReference type="NCBI Taxonomy" id="572307"/>
    <lineage>
        <taxon>Eukaryota</taxon>
        <taxon>Sar</taxon>
        <taxon>Alveolata</taxon>
        <taxon>Apicomplexa</taxon>
        <taxon>Conoidasida</taxon>
        <taxon>Coccidia</taxon>
        <taxon>Eucoccidiorida</taxon>
        <taxon>Eimeriorina</taxon>
        <taxon>Sarcocystidae</taxon>
        <taxon>Neospora</taxon>
    </lineage>
</organism>
<dbReference type="RefSeq" id="XP_003882306.1">
    <property type="nucleotide sequence ID" value="XM_003882257.1"/>
</dbReference>
<feature type="region of interest" description="Disordered" evidence="1">
    <location>
        <begin position="969"/>
        <end position="1108"/>
    </location>
</feature>
<proteinExistence type="predicted"/>
<feature type="compositionally biased region" description="Polar residues" evidence="1">
    <location>
        <begin position="838"/>
        <end position="848"/>
    </location>
</feature>
<reference evidence="2" key="2">
    <citation type="submission" date="2011-03" db="EMBL/GenBank/DDBJ databases">
        <title>Comparative genomics and transcriptomics of Neospora caninum and Toxoplasma gondii.</title>
        <authorList>
            <person name="Reid A.J."/>
            <person name="Sohal A."/>
            <person name="Harris D."/>
            <person name="Quail M."/>
            <person name="Sanders M."/>
            <person name="Berriman M."/>
            <person name="Wastling J.M."/>
            <person name="Pain A."/>
        </authorList>
    </citation>
    <scope>NUCLEOTIDE SEQUENCE</scope>
    <source>
        <strain evidence="2">Liverpool</strain>
    </source>
</reference>
<dbReference type="AlphaFoldDB" id="F0VEY0"/>
<evidence type="ECO:0000313" key="3">
    <source>
        <dbReference type="EMBL" id="CEL66242.1"/>
    </source>
</evidence>